<accession>A0AAD5LQZ7</accession>
<dbReference type="Proteomes" id="UP000820818">
    <property type="component" value="Linkage Group LG3"/>
</dbReference>
<comment type="caution">
    <text evidence="1">The sequence shown here is derived from an EMBL/GenBank/DDBJ whole genome shotgun (WGS) entry which is preliminary data.</text>
</comment>
<proteinExistence type="predicted"/>
<sequence length="71" mass="8404">MHFRHACRSSISTRSLTCSTSTFSFFFYENFSGRERACVSVFRLVLIRWAPWLSLHPNIPWYQPARKPAHL</sequence>
<dbReference type="EMBL" id="WJBH02000003">
    <property type="protein sequence ID" value="KAI9562353.1"/>
    <property type="molecule type" value="Genomic_DNA"/>
</dbReference>
<gene>
    <name evidence="1" type="ORF">GHT06_013318</name>
</gene>
<reference evidence="1 2" key="1">
    <citation type="submission" date="2022-05" db="EMBL/GenBank/DDBJ databases">
        <title>A multi-omics perspective on studying reproductive biology in Daphnia sinensis.</title>
        <authorList>
            <person name="Jia J."/>
        </authorList>
    </citation>
    <scope>NUCLEOTIDE SEQUENCE [LARGE SCALE GENOMIC DNA]</scope>
    <source>
        <strain evidence="1 2">WSL</strain>
    </source>
</reference>
<keyword evidence="2" id="KW-1185">Reference proteome</keyword>
<dbReference type="AlphaFoldDB" id="A0AAD5LQZ7"/>
<evidence type="ECO:0000313" key="2">
    <source>
        <dbReference type="Proteomes" id="UP000820818"/>
    </source>
</evidence>
<evidence type="ECO:0000313" key="1">
    <source>
        <dbReference type="EMBL" id="KAI9562353.1"/>
    </source>
</evidence>
<name>A0AAD5LQZ7_9CRUS</name>
<protein>
    <submittedName>
        <fullName evidence="1">Uncharacterized protein</fullName>
    </submittedName>
</protein>
<organism evidence="1 2">
    <name type="scientific">Daphnia sinensis</name>
    <dbReference type="NCBI Taxonomy" id="1820382"/>
    <lineage>
        <taxon>Eukaryota</taxon>
        <taxon>Metazoa</taxon>
        <taxon>Ecdysozoa</taxon>
        <taxon>Arthropoda</taxon>
        <taxon>Crustacea</taxon>
        <taxon>Branchiopoda</taxon>
        <taxon>Diplostraca</taxon>
        <taxon>Cladocera</taxon>
        <taxon>Anomopoda</taxon>
        <taxon>Daphniidae</taxon>
        <taxon>Daphnia</taxon>
        <taxon>Daphnia similis group</taxon>
    </lineage>
</organism>